<keyword evidence="3 10" id="KW-0479">Metal-binding</keyword>
<evidence type="ECO:0000256" key="10">
    <source>
        <dbReference type="HAMAP-Rule" id="MF_01820"/>
    </source>
</evidence>
<comment type="subcellular location">
    <subcellularLocation>
        <location evidence="10">Cytoplasm</location>
    </subcellularLocation>
</comment>
<dbReference type="PROSITE" id="PS50936">
    <property type="entry name" value="ENGC_GTPASE"/>
    <property type="match status" value="1"/>
</dbReference>
<evidence type="ECO:0000256" key="1">
    <source>
        <dbReference type="ARBA" id="ARBA00022490"/>
    </source>
</evidence>
<keyword evidence="9 10" id="KW-0342">GTP-binding</keyword>
<comment type="subunit">
    <text evidence="10">Monomer. Associates with 30S ribosomal subunit, binds 16S rRNA.</text>
</comment>
<comment type="similarity">
    <text evidence="10">Belongs to the TRAFAC class YlqF/YawG GTPase family. RsgA subfamily.</text>
</comment>
<dbReference type="RefSeq" id="WP_307632147.1">
    <property type="nucleotide sequence ID" value="NZ_JAPHEH010000001.1"/>
</dbReference>
<feature type="binding site" evidence="10">
    <location>
        <position position="286"/>
    </location>
    <ligand>
        <name>Zn(2+)</name>
        <dbReference type="ChEBI" id="CHEBI:29105"/>
    </ligand>
</feature>
<evidence type="ECO:0000256" key="2">
    <source>
        <dbReference type="ARBA" id="ARBA00022517"/>
    </source>
</evidence>
<feature type="domain" description="EngC GTPase" evidence="11">
    <location>
        <begin position="113"/>
        <end position="261"/>
    </location>
</feature>
<keyword evidence="4 10" id="KW-0699">rRNA-binding</keyword>
<dbReference type="HAMAP" id="MF_01820">
    <property type="entry name" value="GTPase_RsgA"/>
    <property type="match status" value="1"/>
</dbReference>
<evidence type="ECO:0000256" key="4">
    <source>
        <dbReference type="ARBA" id="ARBA00022730"/>
    </source>
</evidence>
<dbReference type="GO" id="GO:0042274">
    <property type="term" value="P:ribosomal small subunit biogenesis"/>
    <property type="evidence" value="ECO:0007669"/>
    <property type="project" value="UniProtKB-UniRule"/>
</dbReference>
<feature type="binding site" evidence="10">
    <location>
        <position position="291"/>
    </location>
    <ligand>
        <name>Zn(2+)</name>
        <dbReference type="ChEBI" id="CHEBI:29105"/>
    </ligand>
</feature>
<evidence type="ECO:0000256" key="9">
    <source>
        <dbReference type="ARBA" id="ARBA00023134"/>
    </source>
</evidence>
<dbReference type="Gene3D" id="3.40.50.300">
    <property type="entry name" value="P-loop containing nucleotide triphosphate hydrolases"/>
    <property type="match status" value="1"/>
</dbReference>
<keyword evidence="14" id="KW-1185">Reference proteome</keyword>
<dbReference type="GO" id="GO:0005525">
    <property type="term" value="F:GTP binding"/>
    <property type="evidence" value="ECO:0007669"/>
    <property type="project" value="UniProtKB-UniRule"/>
</dbReference>
<evidence type="ECO:0000256" key="6">
    <source>
        <dbReference type="ARBA" id="ARBA00022801"/>
    </source>
</evidence>
<accession>A0A9X4MLT5</accession>
<evidence type="ECO:0000259" key="11">
    <source>
        <dbReference type="PROSITE" id="PS50936"/>
    </source>
</evidence>
<dbReference type="GO" id="GO:0019843">
    <property type="term" value="F:rRNA binding"/>
    <property type="evidence" value="ECO:0007669"/>
    <property type="project" value="UniProtKB-KW"/>
</dbReference>
<comment type="function">
    <text evidence="10">One of several proteins that assist in the late maturation steps of the functional core of the 30S ribosomal subunit. Helps release RbfA from mature subunits. May play a role in the assembly of ribosomal proteins into the subunit. Circularly permuted GTPase that catalyzes slow GTP hydrolysis, GTPase activity is stimulated by the 30S ribosomal subunit.</text>
</comment>
<feature type="binding site" evidence="10">
    <location>
        <begin position="152"/>
        <end position="155"/>
    </location>
    <ligand>
        <name>GTP</name>
        <dbReference type="ChEBI" id="CHEBI:37565"/>
    </ligand>
</feature>
<evidence type="ECO:0000313" key="14">
    <source>
        <dbReference type="Proteomes" id="UP001154240"/>
    </source>
</evidence>
<dbReference type="EC" id="3.6.1.-" evidence="10"/>
<dbReference type="GO" id="GO:0003924">
    <property type="term" value="F:GTPase activity"/>
    <property type="evidence" value="ECO:0007669"/>
    <property type="project" value="UniProtKB-UniRule"/>
</dbReference>
<keyword evidence="8 10" id="KW-0694">RNA-binding</keyword>
<evidence type="ECO:0000259" key="12">
    <source>
        <dbReference type="PROSITE" id="PS51721"/>
    </source>
</evidence>
<dbReference type="InterPro" id="IPR010914">
    <property type="entry name" value="RsgA_GTPase_dom"/>
</dbReference>
<evidence type="ECO:0000256" key="5">
    <source>
        <dbReference type="ARBA" id="ARBA00022741"/>
    </source>
</evidence>
<evidence type="ECO:0000256" key="8">
    <source>
        <dbReference type="ARBA" id="ARBA00022884"/>
    </source>
</evidence>
<dbReference type="PANTHER" id="PTHR32120">
    <property type="entry name" value="SMALL RIBOSOMAL SUBUNIT BIOGENESIS GTPASE RSGA"/>
    <property type="match status" value="1"/>
</dbReference>
<dbReference type="CDD" id="cd01854">
    <property type="entry name" value="YjeQ_EngC"/>
    <property type="match status" value="1"/>
</dbReference>
<keyword evidence="6 10" id="KW-0378">Hydrolase</keyword>
<dbReference type="PROSITE" id="PS51721">
    <property type="entry name" value="G_CP"/>
    <property type="match status" value="1"/>
</dbReference>
<dbReference type="GO" id="GO:0005737">
    <property type="term" value="C:cytoplasm"/>
    <property type="evidence" value="ECO:0007669"/>
    <property type="project" value="UniProtKB-SubCell"/>
</dbReference>
<protein>
    <recommendedName>
        <fullName evidence="10">Small ribosomal subunit biogenesis GTPase RsgA</fullName>
        <ecNumber evidence="10">3.6.1.-</ecNumber>
    </recommendedName>
</protein>
<feature type="domain" description="CP-type G" evidence="12">
    <location>
        <begin position="104"/>
        <end position="263"/>
    </location>
</feature>
<proteinExistence type="inferred from homology"/>
<feature type="binding site" evidence="10">
    <location>
        <position position="293"/>
    </location>
    <ligand>
        <name>Zn(2+)</name>
        <dbReference type="ChEBI" id="CHEBI:29105"/>
    </ligand>
</feature>
<dbReference type="InterPro" id="IPR030378">
    <property type="entry name" value="G_CP_dom"/>
</dbReference>
<dbReference type="GO" id="GO:0046872">
    <property type="term" value="F:metal ion binding"/>
    <property type="evidence" value="ECO:0007669"/>
    <property type="project" value="UniProtKB-KW"/>
</dbReference>
<feature type="binding site" evidence="10">
    <location>
        <position position="299"/>
    </location>
    <ligand>
        <name>Zn(2+)</name>
        <dbReference type="ChEBI" id="CHEBI:29105"/>
    </ligand>
</feature>
<keyword evidence="1 10" id="KW-0963">Cytoplasm</keyword>
<keyword evidence="5 10" id="KW-0547">Nucleotide-binding</keyword>
<evidence type="ECO:0000256" key="7">
    <source>
        <dbReference type="ARBA" id="ARBA00022833"/>
    </source>
</evidence>
<organism evidence="13 14">
    <name type="scientific">Thiovibrio frasassiensis</name>
    <dbReference type="NCBI Taxonomy" id="2984131"/>
    <lineage>
        <taxon>Bacteria</taxon>
        <taxon>Pseudomonadati</taxon>
        <taxon>Thermodesulfobacteriota</taxon>
        <taxon>Desulfobulbia</taxon>
        <taxon>Desulfobulbales</taxon>
        <taxon>Thiovibrionaceae</taxon>
        <taxon>Thiovibrio</taxon>
    </lineage>
</organism>
<feature type="binding site" evidence="10">
    <location>
        <begin position="206"/>
        <end position="214"/>
    </location>
    <ligand>
        <name>GTP</name>
        <dbReference type="ChEBI" id="CHEBI:37565"/>
    </ligand>
</feature>
<dbReference type="InterPro" id="IPR004881">
    <property type="entry name" value="Ribosome_biogen_GTPase_RsgA"/>
</dbReference>
<dbReference type="Pfam" id="PF03193">
    <property type="entry name" value="RsgA_GTPase"/>
    <property type="match status" value="1"/>
</dbReference>
<dbReference type="PANTHER" id="PTHR32120:SF10">
    <property type="entry name" value="SMALL RIBOSOMAL SUBUNIT BIOGENESIS GTPASE RSGA"/>
    <property type="match status" value="1"/>
</dbReference>
<name>A0A9X4MLT5_9BACT</name>
<dbReference type="InterPro" id="IPR027417">
    <property type="entry name" value="P-loop_NTPase"/>
</dbReference>
<gene>
    <name evidence="10 13" type="primary">rsgA</name>
    <name evidence="13" type="ORF">OLX77_03235</name>
</gene>
<dbReference type="Proteomes" id="UP001154240">
    <property type="component" value="Unassembled WGS sequence"/>
</dbReference>
<keyword evidence="7 10" id="KW-0862">Zinc</keyword>
<dbReference type="AlphaFoldDB" id="A0A9X4MLT5"/>
<comment type="caution">
    <text evidence="13">The sequence shown here is derived from an EMBL/GenBank/DDBJ whole genome shotgun (WGS) entry which is preliminary data.</text>
</comment>
<dbReference type="EMBL" id="JAPHEH010000001">
    <property type="protein sequence ID" value="MDG4475172.1"/>
    <property type="molecule type" value="Genomic_DNA"/>
</dbReference>
<dbReference type="SUPFAM" id="SSF52540">
    <property type="entry name" value="P-loop containing nucleoside triphosphate hydrolases"/>
    <property type="match status" value="1"/>
</dbReference>
<dbReference type="NCBIfam" id="TIGR00157">
    <property type="entry name" value="ribosome small subunit-dependent GTPase A"/>
    <property type="match status" value="1"/>
</dbReference>
<reference evidence="13" key="1">
    <citation type="journal article" date="2022" name="bioRxiv">
        <title>Thiovibrio frasassiensisgen. nov., sp. nov., an autotrophic, elemental sulfur disproportionating bacterium isolated from sulfidic karst sediment, and proposal of Thiovibrionaceae fam. nov.</title>
        <authorList>
            <person name="Aronson H."/>
            <person name="Thomas C."/>
            <person name="Bhattacharyya M."/>
            <person name="Eckstein S."/>
            <person name="Jensen S."/>
            <person name="Barco R."/>
            <person name="Macalady J."/>
            <person name="Amend J."/>
        </authorList>
    </citation>
    <scope>NUCLEOTIDE SEQUENCE</scope>
    <source>
        <strain evidence="13">RS19-109</strain>
    </source>
</reference>
<evidence type="ECO:0000256" key="3">
    <source>
        <dbReference type="ARBA" id="ARBA00022723"/>
    </source>
</evidence>
<keyword evidence="2 10" id="KW-0690">Ribosome biogenesis</keyword>
<evidence type="ECO:0000313" key="13">
    <source>
        <dbReference type="EMBL" id="MDG4475172.1"/>
    </source>
</evidence>
<reference evidence="13" key="2">
    <citation type="submission" date="2022-10" db="EMBL/GenBank/DDBJ databases">
        <authorList>
            <person name="Aronson H.S."/>
        </authorList>
    </citation>
    <scope>NUCLEOTIDE SEQUENCE</scope>
    <source>
        <strain evidence="13">RS19-109</strain>
    </source>
</reference>
<sequence>MNPSNLNGLGWDSRFAEQAGLHCPPTATVARVVTVDREQLLLLNETGPFRAKLSGKYLHESVSAAELPCVGDWVCVIKSEADQFGQVHGILERKTHLRRKAAGESVKYQMIAANIDFVIIVQSCHYDFNVQRLERYLVMVEDGGARPYILLSKTDLVDPAVLAAQLAEILQAGITAPVFTLSNVTKEGLRELKDVLSPGKTYCFVGSSGVGKSTIINGLVGQEVRETKGVSSTGEGRHTTVRRELIILKNGAMVIDNPGMREFAVLGAEGGIDESYADIVALSSQCRFSDCKHTNEPGCGVLKAVAAGEIDAKHYENFLKLRNEAEHYQMSYTEKRKKDKDFGKFIKSAKKDLEDD</sequence>
<comment type="cofactor">
    <cofactor evidence="10">
        <name>Zn(2+)</name>
        <dbReference type="ChEBI" id="CHEBI:29105"/>
    </cofactor>
    <text evidence="10">Binds 1 zinc ion per subunit.</text>
</comment>
<dbReference type="Gene3D" id="1.10.40.50">
    <property type="entry name" value="Probable gtpase engc, domain 3"/>
    <property type="match status" value="1"/>
</dbReference>